<dbReference type="InterPro" id="IPR058240">
    <property type="entry name" value="rSAM_sf"/>
</dbReference>
<dbReference type="SFLD" id="SFLDF00273">
    <property type="entry name" value="(dimethylallyl)adenosine_tRNA"/>
    <property type="match status" value="1"/>
</dbReference>
<dbReference type="SMART" id="SM00729">
    <property type="entry name" value="Elp3"/>
    <property type="match status" value="1"/>
</dbReference>
<evidence type="ECO:0000313" key="16">
    <source>
        <dbReference type="Proteomes" id="UP000010880"/>
    </source>
</evidence>
<dbReference type="SUPFAM" id="SSF102114">
    <property type="entry name" value="Radical SAM enzymes"/>
    <property type="match status" value="1"/>
</dbReference>
<evidence type="ECO:0000259" key="14">
    <source>
        <dbReference type="PROSITE" id="PS51918"/>
    </source>
</evidence>
<dbReference type="eggNOG" id="COG0621">
    <property type="taxonomic scope" value="Bacteria"/>
</dbReference>
<keyword evidence="6 11" id="KW-0819">tRNA processing</keyword>
<dbReference type="InterPro" id="IPR006638">
    <property type="entry name" value="Elp3/MiaA/NifB-like_rSAM"/>
</dbReference>
<evidence type="ECO:0000256" key="3">
    <source>
        <dbReference type="ARBA" id="ARBA00022490"/>
    </source>
</evidence>
<feature type="domain" description="TRAM" evidence="12">
    <location>
        <begin position="379"/>
        <end position="442"/>
    </location>
</feature>
<keyword evidence="2 11" id="KW-0004">4Fe-4S</keyword>
<dbReference type="PANTHER" id="PTHR43020:SF2">
    <property type="entry name" value="MITOCHONDRIAL TRNA METHYLTHIOTRANSFERASE CDK5RAP1"/>
    <property type="match status" value="1"/>
</dbReference>
<dbReference type="Pfam" id="PF01938">
    <property type="entry name" value="TRAM"/>
    <property type="match status" value="1"/>
</dbReference>
<dbReference type="FunFam" id="3.40.50.12160:FF:000006">
    <property type="entry name" value="tRNA-2-methylthio-N(6)-dimethylallyladenosine synthase"/>
    <property type="match status" value="1"/>
</dbReference>
<dbReference type="GO" id="GO:0051539">
    <property type="term" value="F:4 iron, 4 sulfur cluster binding"/>
    <property type="evidence" value="ECO:0007669"/>
    <property type="project" value="UniProtKB-UniRule"/>
</dbReference>
<feature type="binding site" evidence="11">
    <location>
        <position position="50"/>
    </location>
    <ligand>
        <name>[4Fe-4S] cluster</name>
        <dbReference type="ChEBI" id="CHEBI:49883"/>
        <label>1</label>
    </ligand>
</feature>
<keyword evidence="8 11" id="KW-0408">Iron</keyword>
<name>L0K9Z3_HALHC</name>
<dbReference type="InterPro" id="IPR038135">
    <property type="entry name" value="Methylthiotransferase_N_sf"/>
</dbReference>
<dbReference type="AlphaFoldDB" id="L0K9Z3"/>
<dbReference type="Pfam" id="PF00919">
    <property type="entry name" value="UPF0004"/>
    <property type="match status" value="1"/>
</dbReference>
<feature type="binding site" evidence="11">
    <location>
        <position position="167"/>
    </location>
    <ligand>
        <name>[4Fe-4S] cluster</name>
        <dbReference type="ChEBI" id="CHEBI:49883"/>
        <label>2</label>
        <note>4Fe-4S-S-AdoMet</note>
    </ligand>
</feature>
<dbReference type="NCBIfam" id="TIGR00089">
    <property type="entry name" value="MiaB/RimO family radical SAM methylthiotransferase"/>
    <property type="match status" value="1"/>
</dbReference>
<dbReference type="PATRIC" id="fig|748449.3.peg.916"/>
<keyword evidence="7 11" id="KW-0479">Metal-binding</keyword>
<evidence type="ECO:0000256" key="6">
    <source>
        <dbReference type="ARBA" id="ARBA00022694"/>
    </source>
</evidence>
<dbReference type="PANTHER" id="PTHR43020">
    <property type="entry name" value="CDK5 REGULATORY SUBUNIT-ASSOCIATED PROTEIN 1"/>
    <property type="match status" value="1"/>
</dbReference>
<dbReference type="PROSITE" id="PS01278">
    <property type="entry name" value="MTTASE_RADICAL"/>
    <property type="match status" value="1"/>
</dbReference>
<proteinExistence type="inferred from homology"/>
<dbReference type="Pfam" id="PF04055">
    <property type="entry name" value="Radical_SAM"/>
    <property type="match status" value="1"/>
</dbReference>
<reference evidence="16" key="1">
    <citation type="submission" date="2012-02" db="EMBL/GenBank/DDBJ databases">
        <title>The complete genome of Halobacteroides halobius DSM 5150.</title>
        <authorList>
            <person name="Lucas S."/>
            <person name="Copeland A."/>
            <person name="Lapidus A."/>
            <person name="Glavina del Rio T."/>
            <person name="Dalin E."/>
            <person name="Tice H."/>
            <person name="Bruce D."/>
            <person name="Goodwin L."/>
            <person name="Pitluck S."/>
            <person name="Peters L."/>
            <person name="Mikhailova N."/>
            <person name="Gu W."/>
            <person name="Kyrpides N."/>
            <person name="Mavromatis K."/>
            <person name="Ivanova N."/>
            <person name="Brettin T."/>
            <person name="Detter J.C."/>
            <person name="Han C."/>
            <person name="Larimer F."/>
            <person name="Land M."/>
            <person name="Hauser L."/>
            <person name="Markowitz V."/>
            <person name="Cheng J.-F."/>
            <person name="Hugenholtz P."/>
            <person name="Woyke T."/>
            <person name="Wu D."/>
            <person name="Tindall B."/>
            <person name="Pomrenke H."/>
            <person name="Brambilla E."/>
            <person name="Klenk H.-P."/>
            <person name="Eisen J.A."/>
        </authorList>
    </citation>
    <scope>NUCLEOTIDE SEQUENCE [LARGE SCALE GENOMIC DNA]</scope>
    <source>
        <strain evidence="16">ATCC 35273 / DSM 5150 / MD-1</strain>
    </source>
</reference>
<dbReference type="Gene3D" id="3.40.50.12160">
    <property type="entry name" value="Methylthiotransferase, N-terminal domain"/>
    <property type="match status" value="1"/>
</dbReference>
<comment type="similarity">
    <text evidence="11">Belongs to the methylthiotransferase family. MiaB subfamily.</text>
</comment>
<dbReference type="KEGG" id="hhl:Halha_0962"/>
<feature type="binding site" evidence="11">
    <location>
        <position position="84"/>
    </location>
    <ligand>
        <name>[4Fe-4S] cluster</name>
        <dbReference type="ChEBI" id="CHEBI:49883"/>
        <label>1</label>
    </ligand>
</feature>
<evidence type="ECO:0000256" key="10">
    <source>
        <dbReference type="ARBA" id="ARBA00033765"/>
    </source>
</evidence>
<accession>L0K9Z3</accession>
<dbReference type="GO" id="GO:0035597">
    <property type="term" value="F:tRNA-2-methylthio-N(6)-dimethylallyladenosine(37) synthase activity"/>
    <property type="evidence" value="ECO:0007669"/>
    <property type="project" value="UniProtKB-EC"/>
</dbReference>
<feature type="domain" description="MTTase N-terminal" evidence="13">
    <location>
        <begin position="5"/>
        <end position="123"/>
    </location>
</feature>
<sequence>MSTEGRYFIRTYGCQMNEHDSEKLAGVLKDIGYKPADELAKADVIILNTCCVRENAELKVFGKLGEIKQIKKENPGLIVGICGCMMQQEEVVNKIKQRYNFVDIVFGTHNIHRFPELLQEIKAENQSLVEVWDDSREVIGDMPTNREEDHKAKVNIIHGCDNYCTYCIVPYVRGSERSRSQEDIIKEIKKLVADGVKEVMLLGQNVNSYGKDLGQDLDFADLLTAVNKIKGLPRIRFMTSHPRDFSDKLIEAVTNLENVCEHFHLPIQSGSDKLLKKMNRGYTKEEYLDLVTKLKAKNPKAAISTDLIVGFPGETEEDFAETMELYKQVRFDRAFTFIYSKRTGTPAAKMEEQVPEEKKKERHQRLLDLQSKIGLEENKKLKGEIVEVLVDGPSKKDPNKLSGRTRTDKIVIIESDQDLTGEIINVKINKAQSWTLFGKIVN</sequence>
<evidence type="ECO:0000259" key="13">
    <source>
        <dbReference type="PROSITE" id="PS51449"/>
    </source>
</evidence>
<dbReference type="HOGENOM" id="CLU_018697_2_0_9"/>
<gene>
    <name evidence="11" type="primary">miaB</name>
    <name evidence="15" type="ordered locus">Halha_0962</name>
</gene>
<dbReference type="Gene3D" id="3.80.30.20">
    <property type="entry name" value="tm_1862 like domain"/>
    <property type="match status" value="1"/>
</dbReference>
<evidence type="ECO:0000256" key="8">
    <source>
        <dbReference type="ARBA" id="ARBA00023004"/>
    </source>
</evidence>
<protein>
    <recommendedName>
        <fullName evidence="10 11">tRNA-2-methylthio-N(6)-dimethylallyladenosine synthase</fullName>
        <ecNumber evidence="10 11">2.8.4.3</ecNumber>
    </recommendedName>
    <alternativeName>
        <fullName evidence="11">(Dimethylallyl)adenosine tRNA methylthiotransferase MiaB</fullName>
    </alternativeName>
    <alternativeName>
        <fullName evidence="11">tRNA-i(6)A37 methylthiotransferase</fullName>
    </alternativeName>
</protein>
<comment type="function">
    <text evidence="1 11">Catalyzes the methylthiolation of N6-(dimethylallyl)adenosine (i(6)A), leading to the formation of 2-methylthio-N6-(dimethylallyl)adenosine (ms(2)i(6)A) at position 37 in tRNAs that read codons beginning with uridine.</text>
</comment>
<dbReference type="SFLD" id="SFLDG01061">
    <property type="entry name" value="methylthiotransferase"/>
    <property type="match status" value="1"/>
</dbReference>
<evidence type="ECO:0000256" key="9">
    <source>
        <dbReference type="ARBA" id="ARBA00023014"/>
    </source>
</evidence>
<keyword evidence="4 11" id="KW-0808">Transferase</keyword>
<dbReference type="CDD" id="cd01335">
    <property type="entry name" value="Radical_SAM"/>
    <property type="match status" value="1"/>
</dbReference>
<keyword evidence="16" id="KW-1185">Reference proteome</keyword>
<evidence type="ECO:0000259" key="12">
    <source>
        <dbReference type="PROSITE" id="PS50926"/>
    </source>
</evidence>
<comment type="cofactor">
    <cofactor evidence="11">
        <name>[4Fe-4S] cluster</name>
        <dbReference type="ChEBI" id="CHEBI:49883"/>
    </cofactor>
    <text evidence="11">Binds 2 [4Fe-4S] clusters. One cluster is coordinated with 3 cysteines and an exchangeable S-adenosyl-L-methionine.</text>
</comment>
<evidence type="ECO:0000256" key="11">
    <source>
        <dbReference type="HAMAP-Rule" id="MF_01864"/>
    </source>
</evidence>
<keyword evidence="9 11" id="KW-0411">Iron-sulfur</keyword>
<dbReference type="PROSITE" id="PS51918">
    <property type="entry name" value="RADICAL_SAM"/>
    <property type="match status" value="1"/>
</dbReference>
<dbReference type="NCBIfam" id="TIGR01574">
    <property type="entry name" value="miaB-methiolase"/>
    <property type="match status" value="1"/>
</dbReference>
<dbReference type="Proteomes" id="UP000010880">
    <property type="component" value="Chromosome"/>
</dbReference>
<comment type="subcellular location">
    <subcellularLocation>
        <location evidence="11">Cytoplasm</location>
    </subcellularLocation>
</comment>
<dbReference type="GO" id="GO:0046872">
    <property type="term" value="F:metal ion binding"/>
    <property type="evidence" value="ECO:0007669"/>
    <property type="project" value="UniProtKB-KW"/>
</dbReference>
<feature type="binding site" evidence="11">
    <location>
        <position position="160"/>
    </location>
    <ligand>
        <name>[4Fe-4S] cluster</name>
        <dbReference type="ChEBI" id="CHEBI:49883"/>
        <label>2</label>
        <note>4Fe-4S-S-AdoMet</note>
    </ligand>
</feature>
<evidence type="ECO:0000256" key="5">
    <source>
        <dbReference type="ARBA" id="ARBA00022691"/>
    </source>
</evidence>
<dbReference type="InterPro" id="IPR007197">
    <property type="entry name" value="rSAM"/>
</dbReference>
<evidence type="ECO:0000256" key="7">
    <source>
        <dbReference type="ARBA" id="ARBA00022723"/>
    </source>
</evidence>
<comment type="subunit">
    <text evidence="11">Monomer.</text>
</comment>
<evidence type="ECO:0000256" key="1">
    <source>
        <dbReference type="ARBA" id="ARBA00003234"/>
    </source>
</evidence>
<feature type="binding site" evidence="11">
    <location>
        <position position="164"/>
    </location>
    <ligand>
        <name>[4Fe-4S] cluster</name>
        <dbReference type="ChEBI" id="CHEBI:49883"/>
        <label>2</label>
        <note>4Fe-4S-S-AdoMet</note>
    </ligand>
</feature>
<dbReference type="InterPro" id="IPR020612">
    <property type="entry name" value="Methylthiotransferase_CS"/>
</dbReference>
<dbReference type="PROSITE" id="PS51449">
    <property type="entry name" value="MTTASE_N"/>
    <property type="match status" value="1"/>
</dbReference>
<keyword evidence="5 11" id="KW-0949">S-adenosyl-L-methionine</keyword>
<dbReference type="InterPro" id="IPR002792">
    <property type="entry name" value="TRAM_dom"/>
</dbReference>
<evidence type="ECO:0000256" key="2">
    <source>
        <dbReference type="ARBA" id="ARBA00022485"/>
    </source>
</evidence>
<dbReference type="InterPro" id="IPR005839">
    <property type="entry name" value="Methylthiotransferase"/>
</dbReference>
<dbReference type="InterPro" id="IPR023404">
    <property type="entry name" value="rSAM_horseshoe"/>
</dbReference>
<dbReference type="GO" id="GO:0005829">
    <property type="term" value="C:cytosol"/>
    <property type="evidence" value="ECO:0007669"/>
    <property type="project" value="TreeGrafter"/>
</dbReference>
<dbReference type="InterPro" id="IPR013848">
    <property type="entry name" value="Methylthiotransferase_N"/>
</dbReference>
<feature type="domain" description="Radical SAM core" evidence="14">
    <location>
        <begin position="146"/>
        <end position="376"/>
    </location>
</feature>
<dbReference type="HAMAP" id="MF_01864">
    <property type="entry name" value="tRNA_metthiotr_MiaB"/>
    <property type="match status" value="1"/>
</dbReference>
<comment type="catalytic activity">
    <reaction evidence="11">
        <text>N(6)-dimethylallyladenosine(37) in tRNA + (sulfur carrier)-SH + AH2 + 2 S-adenosyl-L-methionine = 2-methylsulfanyl-N(6)-dimethylallyladenosine(37) in tRNA + (sulfur carrier)-H + 5'-deoxyadenosine + L-methionine + A + S-adenosyl-L-homocysteine + 2 H(+)</text>
        <dbReference type="Rhea" id="RHEA:37067"/>
        <dbReference type="Rhea" id="RHEA-COMP:10375"/>
        <dbReference type="Rhea" id="RHEA-COMP:10376"/>
        <dbReference type="Rhea" id="RHEA-COMP:14737"/>
        <dbReference type="Rhea" id="RHEA-COMP:14739"/>
        <dbReference type="ChEBI" id="CHEBI:13193"/>
        <dbReference type="ChEBI" id="CHEBI:15378"/>
        <dbReference type="ChEBI" id="CHEBI:17319"/>
        <dbReference type="ChEBI" id="CHEBI:17499"/>
        <dbReference type="ChEBI" id="CHEBI:29917"/>
        <dbReference type="ChEBI" id="CHEBI:57844"/>
        <dbReference type="ChEBI" id="CHEBI:57856"/>
        <dbReference type="ChEBI" id="CHEBI:59789"/>
        <dbReference type="ChEBI" id="CHEBI:64428"/>
        <dbReference type="ChEBI" id="CHEBI:74415"/>
        <dbReference type="ChEBI" id="CHEBI:74417"/>
        <dbReference type="EC" id="2.8.4.3"/>
    </reaction>
</comment>
<keyword evidence="3 11" id="KW-0963">Cytoplasm</keyword>
<dbReference type="EC" id="2.8.4.3" evidence="10 11"/>
<dbReference type="FunFam" id="3.80.30.20:FF:000001">
    <property type="entry name" value="tRNA-2-methylthio-N(6)-dimethylallyladenosine synthase 2"/>
    <property type="match status" value="1"/>
</dbReference>
<dbReference type="STRING" id="748449.Halha_0962"/>
<evidence type="ECO:0000313" key="15">
    <source>
        <dbReference type="EMBL" id="AGB40923.1"/>
    </source>
</evidence>
<dbReference type="SFLD" id="SFLDG01082">
    <property type="entry name" value="B12-binding_domain_containing"/>
    <property type="match status" value="1"/>
</dbReference>
<dbReference type="EMBL" id="CP003359">
    <property type="protein sequence ID" value="AGB40923.1"/>
    <property type="molecule type" value="Genomic_DNA"/>
</dbReference>
<dbReference type="OrthoDB" id="9805215at2"/>
<evidence type="ECO:0000256" key="4">
    <source>
        <dbReference type="ARBA" id="ARBA00022679"/>
    </source>
</evidence>
<organism evidence="15 16">
    <name type="scientific">Halobacteroides halobius (strain ATCC 35273 / DSM 5150 / MD-1)</name>
    <dbReference type="NCBI Taxonomy" id="748449"/>
    <lineage>
        <taxon>Bacteria</taxon>
        <taxon>Bacillati</taxon>
        <taxon>Bacillota</taxon>
        <taxon>Clostridia</taxon>
        <taxon>Halanaerobiales</taxon>
        <taxon>Halobacteroidaceae</taxon>
        <taxon>Halobacteroides</taxon>
    </lineage>
</organism>
<feature type="binding site" evidence="11">
    <location>
        <position position="14"/>
    </location>
    <ligand>
        <name>[4Fe-4S] cluster</name>
        <dbReference type="ChEBI" id="CHEBI:49883"/>
        <label>1</label>
    </ligand>
</feature>
<dbReference type="PROSITE" id="PS50926">
    <property type="entry name" value="TRAM"/>
    <property type="match status" value="1"/>
</dbReference>
<dbReference type="RefSeq" id="WP_015326648.1">
    <property type="nucleotide sequence ID" value="NC_019978.1"/>
</dbReference>
<dbReference type="InterPro" id="IPR006463">
    <property type="entry name" value="MiaB_methiolase"/>
</dbReference>
<dbReference type="SFLD" id="SFLDS00029">
    <property type="entry name" value="Radical_SAM"/>
    <property type="match status" value="1"/>
</dbReference>